<feature type="domain" description="MacB-like periplasmic core" evidence="9">
    <location>
        <begin position="21"/>
        <end position="288"/>
    </location>
</feature>
<comment type="subcellular location">
    <subcellularLocation>
        <location evidence="1">Cell membrane</location>
        <topology evidence="1">Multi-pass membrane protein</topology>
    </subcellularLocation>
</comment>
<dbReference type="RefSeq" id="WP_202750034.1">
    <property type="nucleotide sequence ID" value="NZ_JAESWC010000014.1"/>
</dbReference>
<keyword evidence="3 7" id="KW-0812">Transmembrane</keyword>
<keyword evidence="2" id="KW-1003">Cell membrane</keyword>
<dbReference type="PANTHER" id="PTHR30572:SF4">
    <property type="entry name" value="ABC TRANSPORTER PERMEASE YTRF"/>
    <property type="match status" value="1"/>
</dbReference>
<dbReference type="InterPro" id="IPR025857">
    <property type="entry name" value="MacB_PCD"/>
</dbReference>
<dbReference type="InterPro" id="IPR003838">
    <property type="entry name" value="ABC3_permease_C"/>
</dbReference>
<keyword evidence="4 7" id="KW-1133">Transmembrane helix</keyword>
<dbReference type="Pfam" id="PF12704">
    <property type="entry name" value="MacB_PCD"/>
    <property type="match status" value="1"/>
</dbReference>
<organism evidence="10 11">
    <name type="scientific">Clostridium rhizosphaerae</name>
    <dbReference type="NCBI Taxonomy" id="2803861"/>
    <lineage>
        <taxon>Bacteria</taxon>
        <taxon>Bacillati</taxon>
        <taxon>Bacillota</taxon>
        <taxon>Clostridia</taxon>
        <taxon>Eubacteriales</taxon>
        <taxon>Clostridiaceae</taxon>
        <taxon>Clostridium</taxon>
    </lineage>
</organism>
<dbReference type="InterPro" id="IPR050250">
    <property type="entry name" value="Macrolide_Exporter_MacB"/>
</dbReference>
<accession>A0ABS1TD73</accession>
<sequence>MKFRDYTKTALRNLRRRKMRTFLTAFAVSIGTMLIVLMVSLGVGVQKLVVDSIKANTPGNSISISPYKMEESQVKLEDNLDDEELQEAIKPKFKLINREALEEIKKMNNVEDIAVYNNMPSLYIELNGTKKKYSSVMGVDLNYSVFTSAQIENIRIKEKKKDLNVISYGKIITKEDKNSVLIGEKMLKKLGINDYASAVGKEITLTAKLPDVQGVPQIEPLVKKFKIAGVINEKFNFSDKIIVSINEAKDFLNYINMDKNYYDTKGPENVEVVVKDLKYVSSVSDEIAKMDYGVTSIESMIKDIKSVFTVIQAILSIVGIIIVFVASIGVINTMTMSIYERTRSIGIMKSLGASRKDIRFMFITESGAIGFIGGIMGILFSTLNTQIIKFAMEAFLKSKGVKEIPQIFATPIWLVLGTIGFAILISVLAGLYPASKASKLDPVESLRYE</sequence>
<evidence type="ECO:0000259" key="9">
    <source>
        <dbReference type="Pfam" id="PF12704"/>
    </source>
</evidence>
<evidence type="ECO:0000256" key="7">
    <source>
        <dbReference type="SAM" id="Phobius"/>
    </source>
</evidence>
<name>A0ABS1TD73_9CLOT</name>
<evidence type="ECO:0000313" key="11">
    <source>
        <dbReference type="Proteomes" id="UP000632377"/>
    </source>
</evidence>
<proteinExistence type="inferred from homology"/>
<feature type="transmembrane region" description="Helical" evidence="7">
    <location>
        <begin position="412"/>
        <end position="432"/>
    </location>
</feature>
<dbReference type="PANTHER" id="PTHR30572">
    <property type="entry name" value="MEMBRANE COMPONENT OF TRANSPORTER-RELATED"/>
    <property type="match status" value="1"/>
</dbReference>
<evidence type="ECO:0000259" key="8">
    <source>
        <dbReference type="Pfam" id="PF02687"/>
    </source>
</evidence>
<dbReference type="EMBL" id="JAESWC010000014">
    <property type="protein sequence ID" value="MBL4937280.1"/>
    <property type="molecule type" value="Genomic_DNA"/>
</dbReference>
<gene>
    <name evidence="10" type="ORF">JK636_16245</name>
</gene>
<feature type="domain" description="ABC3 transporter permease C-terminal" evidence="8">
    <location>
        <begin position="317"/>
        <end position="442"/>
    </location>
</feature>
<comment type="similarity">
    <text evidence="6">Belongs to the ABC-4 integral membrane protein family.</text>
</comment>
<evidence type="ECO:0000256" key="2">
    <source>
        <dbReference type="ARBA" id="ARBA00022475"/>
    </source>
</evidence>
<keyword evidence="11" id="KW-1185">Reference proteome</keyword>
<dbReference type="Proteomes" id="UP000632377">
    <property type="component" value="Unassembled WGS sequence"/>
</dbReference>
<evidence type="ECO:0000313" key="10">
    <source>
        <dbReference type="EMBL" id="MBL4937280.1"/>
    </source>
</evidence>
<evidence type="ECO:0000256" key="6">
    <source>
        <dbReference type="ARBA" id="ARBA00038076"/>
    </source>
</evidence>
<evidence type="ECO:0000256" key="5">
    <source>
        <dbReference type="ARBA" id="ARBA00023136"/>
    </source>
</evidence>
<reference evidence="10 11" key="1">
    <citation type="submission" date="2021-01" db="EMBL/GenBank/DDBJ databases">
        <title>Genome public.</title>
        <authorList>
            <person name="Liu C."/>
            <person name="Sun Q."/>
        </authorList>
    </citation>
    <scope>NUCLEOTIDE SEQUENCE [LARGE SCALE GENOMIC DNA]</scope>
    <source>
        <strain evidence="10 11">YIM B02515</strain>
    </source>
</reference>
<comment type="caution">
    <text evidence="10">The sequence shown here is derived from an EMBL/GenBank/DDBJ whole genome shotgun (WGS) entry which is preliminary data.</text>
</comment>
<evidence type="ECO:0000256" key="4">
    <source>
        <dbReference type="ARBA" id="ARBA00022989"/>
    </source>
</evidence>
<dbReference type="Pfam" id="PF02687">
    <property type="entry name" value="FtsX"/>
    <property type="match status" value="1"/>
</dbReference>
<feature type="transmembrane region" description="Helical" evidence="7">
    <location>
        <begin position="313"/>
        <end position="339"/>
    </location>
</feature>
<feature type="transmembrane region" description="Helical" evidence="7">
    <location>
        <begin position="360"/>
        <end position="383"/>
    </location>
</feature>
<evidence type="ECO:0000256" key="3">
    <source>
        <dbReference type="ARBA" id="ARBA00022692"/>
    </source>
</evidence>
<evidence type="ECO:0000256" key="1">
    <source>
        <dbReference type="ARBA" id="ARBA00004651"/>
    </source>
</evidence>
<keyword evidence="5 7" id="KW-0472">Membrane</keyword>
<feature type="transmembrane region" description="Helical" evidence="7">
    <location>
        <begin position="21"/>
        <end position="45"/>
    </location>
</feature>
<protein>
    <submittedName>
        <fullName evidence="10">ABC transporter permease</fullName>
    </submittedName>
</protein>